<dbReference type="PROSITE" id="PS50293">
    <property type="entry name" value="TPR_REGION"/>
    <property type="match status" value="2"/>
</dbReference>
<evidence type="ECO:0000313" key="7">
    <source>
        <dbReference type="Proteomes" id="UP000019140"/>
    </source>
</evidence>
<accession>W4LEJ6</accession>
<evidence type="ECO:0000259" key="5">
    <source>
        <dbReference type="PROSITE" id="PS50104"/>
    </source>
</evidence>
<feature type="repeat" description="TPR" evidence="3">
    <location>
        <begin position="309"/>
        <end position="342"/>
    </location>
</feature>
<dbReference type="EMBL" id="AZHX01002198">
    <property type="protein sequence ID" value="ETW96329.1"/>
    <property type="molecule type" value="Genomic_DNA"/>
</dbReference>
<sequence>MSSAPPVRVFYSYAHADEALRDELEQHLSLLMRQGLIEPWYDRNIRAGSEWRLQIDTHLDEAQLILLLISPAFIHSTFCYTIELPRAMERHHHGEARVIPIYMRPVDWHGALFAGVQGLPMDAKAVTEWSHPDLAFKNIAEGLRQAAEAIQGTHPGAPMVHAPLAPKVPIFTRRMWAAGVLFIIAMAVAGGYLYTRHIKPVHRLVADGERLLSTGRYQEAKSVYQKALRHGWYGQWAAGLGPEKARIYDFDNGEFSADIVAQRIGHILTQRRHDPHAYLFKGDLAYIANDLEQAIMFYRQAIQHDANLPQAYFNLGVVYNKLGRTETALEMYENAVALAPRYSPYLNNLAHAYSQQGRHDEAISTYERALRLAPNLLISHFDLARLYRRLATPDKALWHLQQGVWGLDNPELAELDHNRQPWSFRLNDQSQPLPLHNLARKRCYAYRTLAATLRVLDQVKAAEPYERQGCDLPPSETQVIQAWVHRETRLFEP</sequence>
<dbReference type="InterPro" id="IPR019734">
    <property type="entry name" value="TPR_rpt"/>
</dbReference>
<dbReference type="Proteomes" id="UP000019140">
    <property type="component" value="Unassembled WGS sequence"/>
</dbReference>
<dbReference type="PANTHER" id="PTHR45586">
    <property type="entry name" value="TPR REPEAT-CONTAINING PROTEIN PA4667"/>
    <property type="match status" value="1"/>
</dbReference>
<protein>
    <recommendedName>
        <fullName evidence="5">TIR domain-containing protein</fullName>
    </recommendedName>
</protein>
<evidence type="ECO:0000256" key="1">
    <source>
        <dbReference type="ARBA" id="ARBA00022737"/>
    </source>
</evidence>
<dbReference type="Gene3D" id="1.25.40.10">
    <property type="entry name" value="Tetratricopeptide repeat domain"/>
    <property type="match status" value="1"/>
</dbReference>
<evidence type="ECO:0000256" key="2">
    <source>
        <dbReference type="ARBA" id="ARBA00022803"/>
    </source>
</evidence>
<dbReference type="InterPro" id="IPR011990">
    <property type="entry name" value="TPR-like_helical_dom_sf"/>
</dbReference>
<dbReference type="SUPFAM" id="SSF52200">
    <property type="entry name" value="Toll/Interleukin receptor TIR domain"/>
    <property type="match status" value="1"/>
</dbReference>
<dbReference type="InterPro" id="IPR035897">
    <property type="entry name" value="Toll_tir_struct_dom_sf"/>
</dbReference>
<feature type="repeat" description="TPR" evidence="3">
    <location>
        <begin position="275"/>
        <end position="308"/>
    </location>
</feature>
<dbReference type="HOGENOM" id="CLU_552856_0_0_7"/>
<dbReference type="PANTHER" id="PTHR45586:SF1">
    <property type="entry name" value="LIPOPOLYSACCHARIDE ASSEMBLY PROTEIN B"/>
    <property type="match status" value="1"/>
</dbReference>
<evidence type="ECO:0000313" key="6">
    <source>
        <dbReference type="EMBL" id="ETW96329.1"/>
    </source>
</evidence>
<evidence type="ECO:0000256" key="4">
    <source>
        <dbReference type="SAM" id="Phobius"/>
    </source>
</evidence>
<keyword evidence="1" id="KW-0677">Repeat</keyword>
<gene>
    <name evidence="6" type="ORF">ETSY2_46625</name>
</gene>
<organism evidence="6 7">
    <name type="scientific">Candidatus Entotheonella gemina</name>
    <dbReference type="NCBI Taxonomy" id="1429439"/>
    <lineage>
        <taxon>Bacteria</taxon>
        <taxon>Pseudomonadati</taxon>
        <taxon>Nitrospinota/Tectimicrobiota group</taxon>
        <taxon>Candidatus Tectimicrobiota</taxon>
        <taxon>Candidatus Entotheonellia</taxon>
        <taxon>Candidatus Entotheonellales</taxon>
        <taxon>Candidatus Entotheonellaceae</taxon>
        <taxon>Candidatus Entotheonella</taxon>
    </lineage>
</organism>
<dbReference type="GO" id="GO:0007165">
    <property type="term" value="P:signal transduction"/>
    <property type="evidence" value="ECO:0007669"/>
    <property type="project" value="InterPro"/>
</dbReference>
<dbReference type="PROSITE" id="PS50005">
    <property type="entry name" value="TPR"/>
    <property type="match status" value="3"/>
</dbReference>
<dbReference type="Gene3D" id="3.40.50.10140">
    <property type="entry name" value="Toll/interleukin-1 receptor homology (TIR) domain"/>
    <property type="match status" value="1"/>
</dbReference>
<keyword evidence="4" id="KW-1133">Transmembrane helix</keyword>
<dbReference type="Pfam" id="PF13181">
    <property type="entry name" value="TPR_8"/>
    <property type="match status" value="1"/>
</dbReference>
<keyword evidence="4" id="KW-0812">Transmembrane</keyword>
<dbReference type="InterPro" id="IPR000157">
    <property type="entry name" value="TIR_dom"/>
</dbReference>
<dbReference type="SUPFAM" id="SSF48452">
    <property type="entry name" value="TPR-like"/>
    <property type="match status" value="1"/>
</dbReference>
<dbReference type="AlphaFoldDB" id="W4LEJ6"/>
<name>W4LEJ6_9BACT</name>
<keyword evidence="7" id="KW-1185">Reference proteome</keyword>
<keyword evidence="4" id="KW-0472">Membrane</keyword>
<feature type="repeat" description="TPR" evidence="3">
    <location>
        <begin position="343"/>
        <end position="376"/>
    </location>
</feature>
<feature type="transmembrane region" description="Helical" evidence="4">
    <location>
        <begin position="175"/>
        <end position="194"/>
    </location>
</feature>
<reference evidence="6 7" key="1">
    <citation type="journal article" date="2014" name="Nature">
        <title>An environmental bacterial taxon with a large and distinct metabolic repertoire.</title>
        <authorList>
            <person name="Wilson M.C."/>
            <person name="Mori T."/>
            <person name="Ruckert C."/>
            <person name="Uria A.R."/>
            <person name="Helf M.J."/>
            <person name="Takada K."/>
            <person name="Gernert C."/>
            <person name="Steffens U.A."/>
            <person name="Heycke N."/>
            <person name="Schmitt S."/>
            <person name="Rinke C."/>
            <person name="Helfrich E.J."/>
            <person name="Brachmann A.O."/>
            <person name="Gurgui C."/>
            <person name="Wakimoto T."/>
            <person name="Kracht M."/>
            <person name="Crusemann M."/>
            <person name="Hentschel U."/>
            <person name="Abe I."/>
            <person name="Matsunaga S."/>
            <person name="Kalinowski J."/>
            <person name="Takeyama H."/>
            <person name="Piel J."/>
        </authorList>
    </citation>
    <scope>NUCLEOTIDE SEQUENCE [LARGE SCALE GENOMIC DNA]</scope>
    <source>
        <strain evidence="7">TSY2</strain>
    </source>
</reference>
<dbReference type="PROSITE" id="PS50104">
    <property type="entry name" value="TIR"/>
    <property type="match status" value="1"/>
</dbReference>
<keyword evidence="2 3" id="KW-0802">TPR repeat</keyword>
<evidence type="ECO:0000256" key="3">
    <source>
        <dbReference type="PROSITE-ProRule" id="PRU00339"/>
    </source>
</evidence>
<dbReference type="Pfam" id="PF13424">
    <property type="entry name" value="TPR_12"/>
    <property type="match status" value="1"/>
</dbReference>
<dbReference type="SMART" id="SM00255">
    <property type="entry name" value="TIR"/>
    <property type="match status" value="1"/>
</dbReference>
<proteinExistence type="predicted"/>
<comment type="caution">
    <text evidence="6">The sequence shown here is derived from an EMBL/GenBank/DDBJ whole genome shotgun (WGS) entry which is preliminary data.</text>
</comment>
<feature type="domain" description="TIR" evidence="5">
    <location>
        <begin position="5"/>
        <end position="147"/>
    </location>
</feature>
<dbReference type="InterPro" id="IPR051012">
    <property type="entry name" value="CellSynth/LPSAsmb/PSIAsmb"/>
</dbReference>
<dbReference type="Pfam" id="PF13676">
    <property type="entry name" value="TIR_2"/>
    <property type="match status" value="1"/>
</dbReference>
<dbReference type="SMART" id="SM00028">
    <property type="entry name" value="TPR"/>
    <property type="match status" value="3"/>
</dbReference>